<sequence length="655" mass="73828">MNLDKTNPDKSTGKNIPQMIFGRYTVLSTLGEGGMGKVYRVLDTKLKRVVALKTLLHGVHANEKAKERFFVEAQAIAKINHPNIIQLYDMGTEREVHYYTMDYISGSSLKELMDSKSLGVRKGIKIMETVAQAMNHCHELGIIHRDLKPANIMLDEDGKVYVMDFGLAKTQHSKKITRTGAVLGTPLYMSPEQAEGLHRKVDATTDTYALGAILYEILTGRPPFQAQSHTAMFRKILNEKPVLPSKVNIKAPKELDKVCMKALAKKKEDRYASCKTFARDLNTYLQGKKITTSAPSRTPLIMAAVSTIVICVALFFMLFSSSSSPHSHQQKKSAAQENYTGQFVDGKRHGQGILIYRNGDKYSGNFANGLPDGQGVFIYKNGEQYIGQWKNGKRHGEGVIYRKNRSVKKKGIWKEGAYQEPHLIQEPHLLPQQQHLAPALQKGLLAYYDFDGAFPQTGVLKDRSQSHFDLKMRNGKVSQKEGVYGKAAYFYQGFFGAQPDVTESIMVITISLWFKTNNPTANYKIAGSAWWKERGKASGWLISTHNIELWAYDTKPLLVDSSQTKRRALAADRWNHLVIVHDLKHVYEYNNGKLWYKAQSRGQRIGTGIALSIGSWHGNYPYRGFVDEFRIYSRALSAEEVKQLHDHGRATIDGK</sequence>
<evidence type="ECO:0000256" key="7">
    <source>
        <dbReference type="ARBA" id="ARBA00022840"/>
    </source>
</evidence>
<dbReference type="Pfam" id="PF13385">
    <property type="entry name" value="Laminin_G_3"/>
    <property type="match status" value="1"/>
</dbReference>
<keyword evidence="2" id="KW-0723">Serine/threonine-protein kinase</keyword>
<feature type="domain" description="Protein kinase" evidence="10">
    <location>
        <begin position="24"/>
        <end position="285"/>
    </location>
</feature>
<evidence type="ECO:0000256" key="6">
    <source>
        <dbReference type="ARBA" id="ARBA00022777"/>
    </source>
</evidence>
<dbReference type="Gene3D" id="1.10.510.10">
    <property type="entry name" value="Transferase(Phosphotransferase) domain 1"/>
    <property type="match status" value="1"/>
</dbReference>
<dbReference type="InterPro" id="IPR017441">
    <property type="entry name" value="Protein_kinase_ATP_BS"/>
</dbReference>
<dbReference type="Gene3D" id="2.20.110.10">
    <property type="entry name" value="Histone H3 K4-specific methyltransferase SET7/9 N-terminal domain"/>
    <property type="match status" value="1"/>
</dbReference>
<dbReference type="Pfam" id="PF00069">
    <property type="entry name" value="Pkinase"/>
    <property type="match status" value="1"/>
</dbReference>
<proteinExistence type="predicted"/>
<keyword evidence="7 8" id="KW-0067">ATP-binding</keyword>
<dbReference type="FunFam" id="1.10.510.10:FF:000021">
    <property type="entry name" value="Serine/threonine protein kinase"/>
    <property type="match status" value="1"/>
</dbReference>
<dbReference type="SUPFAM" id="SSF49899">
    <property type="entry name" value="Concanavalin A-like lectins/glucanases"/>
    <property type="match status" value="1"/>
</dbReference>
<dbReference type="Gene3D" id="3.30.200.20">
    <property type="entry name" value="Phosphorylase Kinase, domain 1"/>
    <property type="match status" value="1"/>
</dbReference>
<keyword evidence="3" id="KW-0808">Transferase</keyword>
<keyword evidence="6 11" id="KW-0418">Kinase</keyword>
<dbReference type="PANTHER" id="PTHR43289:SF6">
    <property type="entry name" value="SERINE_THREONINE-PROTEIN KINASE NEKL-3"/>
    <property type="match status" value="1"/>
</dbReference>
<dbReference type="InterPro" id="IPR011009">
    <property type="entry name" value="Kinase-like_dom_sf"/>
</dbReference>
<evidence type="ECO:0000313" key="12">
    <source>
        <dbReference type="Proteomes" id="UP000326354"/>
    </source>
</evidence>
<organism evidence="11 12">
    <name type="scientific">Uabimicrobium amorphum</name>
    <dbReference type="NCBI Taxonomy" id="2596890"/>
    <lineage>
        <taxon>Bacteria</taxon>
        <taxon>Pseudomonadati</taxon>
        <taxon>Planctomycetota</taxon>
        <taxon>Candidatus Uabimicrobiia</taxon>
        <taxon>Candidatus Uabimicrobiales</taxon>
        <taxon>Candidatus Uabimicrobiaceae</taxon>
        <taxon>Candidatus Uabimicrobium</taxon>
    </lineage>
</organism>
<dbReference type="Gene3D" id="2.60.120.200">
    <property type="match status" value="1"/>
</dbReference>
<evidence type="ECO:0000313" key="11">
    <source>
        <dbReference type="EMBL" id="BBM83717.1"/>
    </source>
</evidence>
<evidence type="ECO:0000256" key="3">
    <source>
        <dbReference type="ARBA" id="ARBA00022679"/>
    </source>
</evidence>
<dbReference type="PANTHER" id="PTHR43289">
    <property type="entry name" value="MITOGEN-ACTIVATED PROTEIN KINASE KINASE KINASE 20-RELATED"/>
    <property type="match status" value="1"/>
</dbReference>
<dbReference type="AlphaFoldDB" id="A0A5S9ILH5"/>
<keyword evidence="5 8" id="KW-0547">Nucleotide-binding</keyword>
<evidence type="ECO:0000256" key="9">
    <source>
        <dbReference type="SAM" id="Phobius"/>
    </source>
</evidence>
<dbReference type="Proteomes" id="UP000326354">
    <property type="component" value="Chromosome"/>
</dbReference>
<reference evidence="11 12" key="1">
    <citation type="submission" date="2019-08" db="EMBL/GenBank/DDBJ databases">
        <title>Complete genome sequence of Candidatus Uab amorphum.</title>
        <authorList>
            <person name="Shiratori T."/>
            <person name="Suzuki S."/>
            <person name="Kakizawa Y."/>
            <person name="Ishida K."/>
        </authorList>
    </citation>
    <scope>NUCLEOTIDE SEQUENCE [LARGE SCALE GENOMIC DNA]</scope>
    <source>
        <strain evidence="11 12">SRT547</strain>
    </source>
</reference>
<dbReference type="PROSITE" id="PS50011">
    <property type="entry name" value="PROTEIN_KINASE_DOM"/>
    <property type="match status" value="1"/>
</dbReference>
<dbReference type="SUPFAM" id="SSF56112">
    <property type="entry name" value="Protein kinase-like (PK-like)"/>
    <property type="match status" value="1"/>
</dbReference>
<dbReference type="EMBL" id="AP019860">
    <property type="protein sequence ID" value="BBM83717.1"/>
    <property type="molecule type" value="Genomic_DNA"/>
</dbReference>
<evidence type="ECO:0000256" key="8">
    <source>
        <dbReference type="PROSITE-ProRule" id="PRU10141"/>
    </source>
</evidence>
<keyword evidence="9" id="KW-0472">Membrane</keyword>
<dbReference type="PROSITE" id="PS00107">
    <property type="entry name" value="PROTEIN_KINASE_ATP"/>
    <property type="match status" value="1"/>
</dbReference>
<dbReference type="SMART" id="SM00698">
    <property type="entry name" value="MORN"/>
    <property type="match status" value="3"/>
</dbReference>
<dbReference type="InterPro" id="IPR008271">
    <property type="entry name" value="Ser/Thr_kinase_AS"/>
</dbReference>
<dbReference type="SMART" id="SM00220">
    <property type="entry name" value="S_TKc"/>
    <property type="match status" value="1"/>
</dbReference>
<evidence type="ECO:0000256" key="4">
    <source>
        <dbReference type="ARBA" id="ARBA00022737"/>
    </source>
</evidence>
<evidence type="ECO:0000256" key="1">
    <source>
        <dbReference type="ARBA" id="ARBA00012513"/>
    </source>
</evidence>
<keyword evidence="4" id="KW-0677">Repeat</keyword>
<name>A0A5S9ILH5_UABAM</name>
<evidence type="ECO:0000256" key="5">
    <source>
        <dbReference type="ARBA" id="ARBA00022741"/>
    </source>
</evidence>
<keyword evidence="9" id="KW-0812">Transmembrane</keyword>
<feature type="binding site" evidence="8">
    <location>
        <position position="53"/>
    </location>
    <ligand>
        <name>ATP</name>
        <dbReference type="ChEBI" id="CHEBI:30616"/>
    </ligand>
</feature>
<dbReference type="InterPro" id="IPR003409">
    <property type="entry name" value="MORN"/>
</dbReference>
<dbReference type="Pfam" id="PF02493">
    <property type="entry name" value="MORN"/>
    <property type="match status" value="3"/>
</dbReference>
<gene>
    <name evidence="11" type="ORF">UABAM_02070</name>
</gene>
<evidence type="ECO:0000259" key="10">
    <source>
        <dbReference type="PROSITE" id="PS50011"/>
    </source>
</evidence>
<dbReference type="EC" id="2.7.11.1" evidence="1"/>
<dbReference type="OrthoDB" id="9788659at2"/>
<dbReference type="GO" id="GO:0005524">
    <property type="term" value="F:ATP binding"/>
    <property type="evidence" value="ECO:0007669"/>
    <property type="project" value="UniProtKB-UniRule"/>
</dbReference>
<accession>A0A5S9ILH5</accession>
<dbReference type="PROSITE" id="PS00108">
    <property type="entry name" value="PROTEIN_KINASE_ST"/>
    <property type="match status" value="1"/>
</dbReference>
<keyword evidence="9" id="KW-1133">Transmembrane helix</keyword>
<dbReference type="InterPro" id="IPR000719">
    <property type="entry name" value="Prot_kinase_dom"/>
</dbReference>
<protein>
    <recommendedName>
        <fullName evidence="1">non-specific serine/threonine protein kinase</fullName>
        <ecNumber evidence="1">2.7.11.1</ecNumber>
    </recommendedName>
</protein>
<keyword evidence="12" id="KW-1185">Reference proteome</keyword>
<dbReference type="KEGG" id="uam:UABAM_02070"/>
<feature type="transmembrane region" description="Helical" evidence="9">
    <location>
        <begin position="300"/>
        <end position="319"/>
    </location>
</feature>
<dbReference type="CDD" id="cd14014">
    <property type="entry name" value="STKc_PknB_like"/>
    <property type="match status" value="1"/>
</dbReference>
<dbReference type="RefSeq" id="WP_151967906.1">
    <property type="nucleotide sequence ID" value="NZ_AP019860.1"/>
</dbReference>
<dbReference type="InterPro" id="IPR013320">
    <property type="entry name" value="ConA-like_dom_sf"/>
</dbReference>
<evidence type="ECO:0000256" key="2">
    <source>
        <dbReference type="ARBA" id="ARBA00022527"/>
    </source>
</evidence>
<dbReference type="SUPFAM" id="SSF82185">
    <property type="entry name" value="Histone H3 K4-specific methyltransferase SET7/9 N-terminal domain"/>
    <property type="match status" value="1"/>
</dbReference>
<dbReference type="GO" id="GO:0004674">
    <property type="term" value="F:protein serine/threonine kinase activity"/>
    <property type="evidence" value="ECO:0007669"/>
    <property type="project" value="UniProtKB-KW"/>
</dbReference>